<dbReference type="Proteomes" id="UP000064967">
    <property type="component" value="Chromosome"/>
</dbReference>
<name>A0A0K1PQ38_9BACT</name>
<dbReference type="PATRIC" id="fig|1391654.3.peg.2181"/>
<feature type="region of interest" description="Disordered" evidence="1">
    <location>
        <begin position="188"/>
        <end position="232"/>
    </location>
</feature>
<dbReference type="KEGG" id="llu:AKJ09_02165"/>
<keyword evidence="3" id="KW-1185">Reference proteome</keyword>
<dbReference type="AlphaFoldDB" id="A0A0K1PQ38"/>
<evidence type="ECO:0000256" key="1">
    <source>
        <dbReference type="SAM" id="MobiDB-lite"/>
    </source>
</evidence>
<evidence type="ECO:0000313" key="3">
    <source>
        <dbReference type="Proteomes" id="UP000064967"/>
    </source>
</evidence>
<reference evidence="2 3" key="1">
    <citation type="submission" date="2015-08" db="EMBL/GenBank/DDBJ databases">
        <authorList>
            <person name="Babu N.S."/>
            <person name="Beckwith C.J."/>
            <person name="Beseler K.G."/>
            <person name="Brison A."/>
            <person name="Carone J.V."/>
            <person name="Caskin T.P."/>
            <person name="Diamond M."/>
            <person name="Durham M.E."/>
            <person name="Foxe J.M."/>
            <person name="Go M."/>
            <person name="Henderson B.A."/>
            <person name="Jones I.B."/>
            <person name="McGettigan J.A."/>
            <person name="Micheletti S.J."/>
            <person name="Nasrallah M.E."/>
            <person name="Ortiz D."/>
            <person name="Piller C.R."/>
            <person name="Privatt S.R."/>
            <person name="Schneider S.L."/>
            <person name="Sharp S."/>
            <person name="Smith T.C."/>
            <person name="Stanton J.D."/>
            <person name="Ullery H.E."/>
            <person name="Wilson R.J."/>
            <person name="Serrano M.G."/>
            <person name="Buck G."/>
            <person name="Lee V."/>
            <person name="Wang Y."/>
            <person name="Carvalho R."/>
            <person name="Voegtly L."/>
            <person name="Shi R."/>
            <person name="Duckworth R."/>
            <person name="Johnson A."/>
            <person name="Loviza R."/>
            <person name="Walstead R."/>
            <person name="Shah Z."/>
            <person name="Kiflezghi M."/>
            <person name="Wade K."/>
            <person name="Ball S.L."/>
            <person name="Bradley K.W."/>
            <person name="Asai D.J."/>
            <person name="Bowman C.A."/>
            <person name="Russell D.A."/>
            <person name="Pope W.H."/>
            <person name="Jacobs-Sera D."/>
            <person name="Hendrix R.W."/>
            <person name="Hatfull G.F."/>
        </authorList>
    </citation>
    <scope>NUCLEOTIDE SEQUENCE [LARGE SCALE GENOMIC DNA]</scope>
    <source>
        <strain evidence="2 3">DSM 27648</strain>
    </source>
</reference>
<organism evidence="2 3">
    <name type="scientific">Labilithrix luteola</name>
    <dbReference type="NCBI Taxonomy" id="1391654"/>
    <lineage>
        <taxon>Bacteria</taxon>
        <taxon>Pseudomonadati</taxon>
        <taxon>Myxococcota</taxon>
        <taxon>Polyangia</taxon>
        <taxon>Polyangiales</taxon>
        <taxon>Labilitrichaceae</taxon>
        <taxon>Labilithrix</taxon>
    </lineage>
</organism>
<dbReference type="EMBL" id="CP012333">
    <property type="protein sequence ID" value="AKU95501.1"/>
    <property type="molecule type" value="Genomic_DNA"/>
</dbReference>
<sequence>MAAVVVDPRKVFEFEDEQSFYSWLGKHWNKESEIWLKIHKVNSGLASITPKEAIDVVLCWGWIDGIRKGFDDKSFLQRYTPRGKKSVWSQINIDNVKRLTEAGKMRPSGLAHVEAAKEDGRWQKAYRIANNEAPPDLLEAIRAEPKALAMYETLSSQNRFALTFRTMSMKTEAGRKKKIEGFVAMLKKGETIHPNGTGAKRKAEKAPAESSKASKPKAKSAKPSTAPKRKSR</sequence>
<evidence type="ECO:0000313" key="2">
    <source>
        <dbReference type="EMBL" id="AKU95501.1"/>
    </source>
</evidence>
<accession>A0A0K1PQ38</accession>
<gene>
    <name evidence="2" type="ORF">AKJ09_02165</name>
</gene>
<dbReference type="OrthoDB" id="9796999at2"/>
<dbReference type="Pfam" id="PF13376">
    <property type="entry name" value="OmdA"/>
    <property type="match status" value="1"/>
</dbReference>
<dbReference type="STRING" id="1391654.AKJ09_02165"/>
<proteinExistence type="predicted"/>
<protein>
    <submittedName>
        <fullName evidence="2">Putative periplasmic membrane protein</fullName>
    </submittedName>
</protein>